<feature type="region of interest" description="Disordered" evidence="1">
    <location>
        <begin position="38"/>
        <end position="187"/>
    </location>
</feature>
<feature type="compositionally biased region" description="Basic and acidic residues" evidence="1">
    <location>
        <begin position="174"/>
        <end position="187"/>
    </location>
</feature>
<evidence type="ECO:0000313" key="3">
    <source>
        <dbReference type="Proteomes" id="UP001148838"/>
    </source>
</evidence>
<keyword evidence="3" id="KW-1185">Reference proteome</keyword>
<feature type="compositionally biased region" description="Basic and acidic residues" evidence="1">
    <location>
        <begin position="134"/>
        <end position="146"/>
    </location>
</feature>
<comment type="caution">
    <text evidence="2">The sequence shown here is derived from an EMBL/GenBank/DDBJ whole genome shotgun (WGS) entry which is preliminary data.</text>
</comment>
<organism evidence="2 3">
    <name type="scientific">Periplaneta americana</name>
    <name type="common">American cockroach</name>
    <name type="synonym">Blatta americana</name>
    <dbReference type="NCBI Taxonomy" id="6978"/>
    <lineage>
        <taxon>Eukaryota</taxon>
        <taxon>Metazoa</taxon>
        <taxon>Ecdysozoa</taxon>
        <taxon>Arthropoda</taxon>
        <taxon>Hexapoda</taxon>
        <taxon>Insecta</taxon>
        <taxon>Pterygota</taxon>
        <taxon>Neoptera</taxon>
        <taxon>Polyneoptera</taxon>
        <taxon>Dictyoptera</taxon>
        <taxon>Blattodea</taxon>
        <taxon>Blattoidea</taxon>
        <taxon>Blattidae</taxon>
        <taxon>Blattinae</taxon>
        <taxon>Periplaneta</taxon>
    </lineage>
</organism>
<evidence type="ECO:0000313" key="2">
    <source>
        <dbReference type="EMBL" id="KAJ4443583.1"/>
    </source>
</evidence>
<dbReference type="EMBL" id="JAJSOF020000013">
    <property type="protein sequence ID" value="KAJ4443583.1"/>
    <property type="molecule type" value="Genomic_DNA"/>
</dbReference>
<sequence length="187" mass="22178">MYVRAAMNLRVFHQSESNMKAQVSIILGYAIERQLAKRHGGWKSNTVAEDEKARGKGRKDWNEKGQKGNEEEKEKGIEDEEEEEEEEEKKLNDHEEYEEEKEEKRYFTTPYQHREEYVEEKEENVKKMRKERGKAREDVEKGEKSVKKMTGLHKQLSTSARSFRTGERCLPPAESERKIRQNDIDLL</sequence>
<reference evidence="2 3" key="1">
    <citation type="journal article" date="2022" name="Allergy">
        <title>Genome assembly and annotation of Periplaneta americana reveal a comprehensive cockroach allergen profile.</title>
        <authorList>
            <person name="Wang L."/>
            <person name="Xiong Q."/>
            <person name="Saelim N."/>
            <person name="Wang L."/>
            <person name="Nong W."/>
            <person name="Wan A.T."/>
            <person name="Shi M."/>
            <person name="Liu X."/>
            <person name="Cao Q."/>
            <person name="Hui J.H.L."/>
            <person name="Sookrung N."/>
            <person name="Leung T.F."/>
            <person name="Tungtrongchitr A."/>
            <person name="Tsui S.K.W."/>
        </authorList>
    </citation>
    <scope>NUCLEOTIDE SEQUENCE [LARGE SCALE GENOMIC DNA]</scope>
    <source>
        <strain evidence="2">PWHHKU_190912</strain>
    </source>
</reference>
<accession>A0ABQ8TCD6</accession>
<proteinExistence type="predicted"/>
<feature type="compositionally biased region" description="Basic and acidic residues" evidence="1">
    <location>
        <begin position="49"/>
        <end position="76"/>
    </location>
</feature>
<gene>
    <name evidence="2" type="ORF">ANN_05257</name>
</gene>
<dbReference type="Proteomes" id="UP001148838">
    <property type="component" value="Unassembled WGS sequence"/>
</dbReference>
<protein>
    <submittedName>
        <fullName evidence="2">Uncharacterized protein</fullName>
    </submittedName>
</protein>
<evidence type="ECO:0000256" key="1">
    <source>
        <dbReference type="SAM" id="MobiDB-lite"/>
    </source>
</evidence>
<feature type="compositionally biased region" description="Acidic residues" evidence="1">
    <location>
        <begin position="77"/>
        <end position="87"/>
    </location>
</feature>
<feature type="compositionally biased region" description="Basic and acidic residues" evidence="1">
    <location>
        <begin position="102"/>
        <end position="116"/>
    </location>
</feature>
<name>A0ABQ8TCD6_PERAM</name>